<accession>A0A9P8EG85</accession>
<reference evidence="3" key="1">
    <citation type="journal article" date="2021" name="J Fungi (Basel)">
        <title>Virulence traits and population genomics of the black yeast Aureobasidium melanogenum.</title>
        <authorList>
            <person name="Cernosa A."/>
            <person name="Sun X."/>
            <person name="Gostincar C."/>
            <person name="Fang C."/>
            <person name="Gunde-Cimerman N."/>
            <person name="Song Z."/>
        </authorList>
    </citation>
    <scope>NUCLEOTIDE SEQUENCE</scope>
    <source>
        <strain evidence="3">EXF-9911</strain>
    </source>
</reference>
<feature type="non-terminal residue" evidence="3">
    <location>
        <position position="256"/>
    </location>
</feature>
<dbReference type="SUPFAM" id="SSF82199">
    <property type="entry name" value="SET domain"/>
    <property type="match status" value="1"/>
</dbReference>
<evidence type="ECO:0000313" key="4">
    <source>
        <dbReference type="Proteomes" id="UP000779574"/>
    </source>
</evidence>
<dbReference type="PROSITE" id="PS50280">
    <property type="entry name" value="SET"/>
    <property type="match status" value="1"/>
</dbReference>
<dbReference type="Gene3D" id="2.170.270.10">
    <property type="entry name" value="SET domain"/>
    <property type="match status" value="1"/>
</dbReference>
<dbReference type="Proteomes" id="UP000779574">
    <property type="component" value="Unassembled WGS sequence"/>
</dbReference>
<evidence type="ECO:0000256" key="1">
    <source>
        <dbReference type="SAM" id="MobiDB-lite"/>
    </source>
</evidence>
<reference evidence="3" key="2">
    <citation type="submission" date="2021-08" db="EMBL/GenBank/DDBJ databases">
        <authorList>
            <person name="Gostincar C."/>
            <person name="Sun X."/>
            <person name="Song Z."/>
            <person name="Gunde-Cimerman N."/>
        </authorList>
    </citation>
    <scope>NUCLEOTIDE SEQUENCE</scope>
    <source>
        <strain evidence="3">EXF-9911</strain>
    </source>
</reference>
<name>A0A9P8EG85_AURME</name>
<gene>
    <name evidence="3" type="ORF">KCU76_g8379</name>
</gene>
<feature type="region of interest" description="Disordered" evidence="1">
    <location>
        <begin position="1"/>
        <end position="38"/>
    </location>
</feature>
<dbReference type="InterPro" id="IPR046341">
    <property type="entry name" value="SET_dom_sf"/>
</dbReference>
<feature type="domain" description="SET" evidence="2">
    <location>
        <begin position="87"/>
        <end position="222"/>
    </location>
</feature>
<dbReference type="EMBL" id="JAHFXF010000321">
    <property type="protein sequence ID" value="KAG9690128.1"/>
    <property type="molecule type" value="Genomic_DNA"/>
</dbReference>
<sequence>MSEQEGAFPDEVLPTQEGTSQEEAAPQQEDVPQQELPIDWPKDIEYLRRPKISPAVPAIALKILNTPTAATASFTRFSADALSFPNPDVRIVPLNDPDHPANGQYGLAAMKHFHPGNFILPYIGRLHTNKPEDTDPDSEYDISLDRDLDLAQDAAKSGNEGRFINDYRGIADAPNAEFRDIWVQTAEKKWERWIGIFTVTTGKSGMRKNGIRPGEEILVSYGKGFWKDKKDEWVAPKKKYPTQEKHGNVRRARVRK</sequence>
<comment type="caution">
    <text evidence="3">The sequence shown here is derived from an EMBL/GenBank/DDBJ whole genome shotgun (WGS) entry which is preliminary data.</text>
</comment>
<evidence type="ECO:0000259" key="2">
    <source>
        <dbReference type="PROSITE" id="PS50280"/>
    </source>
</evidence>
<organism evidence="3 4">
    <name type="scientific">Aureobasidium melanogenum</name>
    <name type="common">Aureobasidium pullulans var. melanogenum</name>
    <dbReference type="NCBI Taxonomy" id="46634"/>
    <lineage>
        <taxon>Eukaryota</taxon>
        <taxon>Fungi</taxon>
        <taxon>Dikarya</taxon>
        <taxon>Ascomycota</taxon>
        <taxon>Pezizomycotina</taxon>
        <taxon>Dothideomycetes</taxon>
        <taxon>Dothideomycetidae</taxon>
        <taxon>Dothideales</taxon>
        <taxon>Saccotheciaceae</taxon>
        <taxon>Aureobasidium</taxon>
    </lineage>
</organism>
<dbReference type="InterPro" id="IPR001214">
    <property type="entry name" value="SET_dom"/>
</dbReference>
<dbReference type="AlphaFoldDB" id="A0A9P8EG85"/>
<proteinExistence type="predicted"/>
<protein>
    <recommendedName>
        <fullName evidence="2">SET domain-containing protein</fullName>
    </recommendedName>
</protein>
<dbReference type="Pfam" id="PF00856">
    <property type="entry name" value="SET"/>
    <property type="match status" value="1"/>
</dbReference>
<dbReference type="OrthoDB" id="5792673at2759"/>
<evidence type="ECO:0000313" key="3">
    <source>
        <dbReference type="EMBL" id="KAG9690128.1"/>
    </source>
</evidence>